<sequence>MFLLPLAVGYSTPSQAGHLYKHHGGKFTLRHIAPPLQAGAIGVSSAAPLSPAALNADLAIRWQDSLHGETN</sequence>
<dbReference type="Proteomes" id="UP000321960">
    <property type="component" value="Unassembled WGS sequence"/>
</dbReference>
<dbReference type="EMBL" id="BJZU01000003">
    <property type="protein sequence ID" value="GEP02150.1"/>
    <property type="molecule type" value="Genomic_DNA"/>
</dbReference>
<organism evidence="1 3">
    <name type="scientific">Methylobacterium oxalidis</name>
    <dbReference type="NCBI Taxonomy" id="944322"/>
    <lineage>
        <taxon>Bacteria</taxon>
        <taxon>Pseudomonadati</taxon>
        <taxon>Pseudomonadota</taxon>
        <taxon>Alphaproteobacteria</taxon>
        <taxon>Hyphomicrobiales</taxon>
        <taxon>Methylobacteriaceae</taxon>
        <taxon>Methylobacterium</taxon>
    </lineage>
</organism>
<dbReference type="AlphaFoldDB" id="A0A512IWQ1"/>
<proteinExistence type="predicted"/>
<reference evidence="4" key="2">
    <citation type="journal article" date="2019" name="Int. J. Syst. Evol. Microbiol.">
        <title>The Global Catalogue of Microorganisms (GCM) 10K type strain sequencing project: providing services to taxonomists for standard genome sequencing and annotation.</title>
        <authorList>
            <consortium name="The Broad Institute Genomics Platform"/>
            <consortium name="The Broad Institute Genome Sequencing Center for Infectious Disease"/>
            <person name="Wu L."/>
            <person name="Ma J."/>
        </authorList>
    </citation>
    <scope>NUCLEOTIDE SEQUENCE [LARGE SCALE GENOMIC DNA]</scope>
    <source>
        <strain evidence="4">NBRC 107715</strain>
    </source>
</reference>
<dbReference type="Proteomes" id="UP001156856">
    <property type="component" value="Unassembled WGS sequence"/>
</dbReference>
<evidence type="ECO:0000313" key="2">
    <source>
        <dbReference type="EMBL" id="GLS62095.1"/>
    </source>
</evidence>
<protein>
    <submittedName>
        <fullName evidence="1">Uncharacterized protein</fullName>
    </submittedName>
</protein>
<reference evidence="1 3" key="3">
    <citation type="submission" date="2019-07" db="EMBL/GenBank/DDBJ databases">
        <title>Whole genome shotgun sequence of Methylobacterium oxalidis NBRC 107715.</title>
        <authorList>
            <person name="Hosoyama A."/>
            <person name="Uohara A."/>
            <person name="Ohji S."/>
            <person name="Ichikawa N."/>
        </authorList>
    </citation>
    <scope>NUCLEOTIDE SEQUENCE [LARGE SCALE GENOMIC DNA]</scope>
    <source>
        <strain evidence="1 3">NBRC 107715</strain>
    </source>
</reference>
<evidence type="ECO:0000313" key="4">
    <source>
        <dbReference type="Proteomes" id="UP001156856"/>
    </source>
</evidence>
<dbReference type="RefSeq" id="WP_147023819.1">
    <property type="nucleotide sequence ID" value="NZ_BJZU01000003.1"/>
</dbReference>
<accession>A0A512IWQ1</accession>
<gene>
    <name evidence="2" type="ORF">GCM10007888_04760</name>
    <name evidence="1" type="ORF">MOX02_01880</name>
</gene>
<keyword evidence="4" id="KW-1185">Reference proteome</keyword>
<reference evidence="2" key="4">
    <citation type="submission" date="2023-01" db="EMBL/GenBank/DDBJ databases">
        <title>Draft genome sequence of Methylobacterium oxalidis strain NBRC 107715.</title>
        <authorList>
            <person name="Sun Q."/>
            <person name="Mori K."/>
        </authorList>
    </citation>
    <scope>NUCLEOTIDE SEQUENCE</scope>
    <source>
        <strain evidence="2">NBRC 107715</strain>
    </source>
</reference>
<name>A0A512IWQ1_9HYPH</name>
<comment type="caution">
    <text evidence="1">The sequence shown here is derived from an EMBL/GenBank/DDBJ whole genome shotgun (WGS) entry which is preliminary data.</text>
</comment>
<evidence type="ECO:0000313" key="3">
    <source>
        <dbReference type="Proteomes" id="UP000321960"/>
    </source>
</evidence>
<evidence type="ECO:0000313" key="1">
    <source>
        <dbReference type="EMBL" id="GEP02150.1"/>
    </source>
</evidence>
<dbReference type="EMBL" id="BSPK01000004">
    <property type="protein sequence ID" value="GLS62095.1"/>
    <property type="molecule type" value="Genomic_DNA"/>
</dbReference>
<reference evidence="2" key="1">
    <citation type="journal article" date="2014" name="Int. J. Syst. Evol. Microbiol.">
        <title>Complete genome of a new Firmicutes species belonging to the dominant human colonic microbiota ('Ruminococcus bicirculans') reveals two chromosomes and a selective capacity to utilize plant glucans.</title>
        <authorList>
            <consortium name="NISC Comparative Sequencing Program"/>
            <person name="Wegmann U."/>
            <person name="Louis P."/>
            <person name="Goesmann A."/>
            <person name="Henrissat B."/>
            <person name="Duncan S.H."/>
            <person name="Flint H.J."/>
        </authorList>
    </citation>
    <scope>NUCLEOTIDE SEQUENCE</scope>
    <source>
        <strain evidence="2">NBRC 107715</strain>
    </source>
</reference>